<dbReference type="Proteomes" id="UP000008281">
    <property type="component" value="Unassembled WGS sequence"/>
</dbReference>
<keyword evidence="3" id="KW-1185">Reference proteome</keyword>
<reference evidence="2" key="1">
    <citation type="submission" date="2007-07" db="EMBL/GenBank/DDBJ databases">
        <title>PCAP assembly of the Caenorhabditis remanei genome.</title>
        <authorList>
            <consortium name="The Caenorhabditis remanei Sequencing Consortium"/>
            <person name="Wilson R.K."/>
        </authorList>
    </citation>
    <scope>NUCLEOTIDE SEQUENCE [LARGE SCALE GENOMIC DNA]</scope>
    <source>
        <strain evidence="2">PB4641</strain>
    </source>
</reference>
<gene>
    <name evidence="2" type="ORF">CRE_08506</name>
</gene>
<sequence length="136" mass="15303">MGSYRRVDSFEDIHFSDSSPSSESSPERSPSPSSSPPDSPPSGASSAEDDDGIYVRDEDRNKKVVYQEKNSEDETDQEDESEAEQEDEVSLGQAGIDTENIIRNNTYLIRLKLDQQLKIKQLNHPWLLHDMSTTTP</sequence>
<feature type="compositionally biased region" description="Acidic residues" evidence="1">
    <location>
        <begin position="73"/>
        <end position="89"/>
    </location>
</feature>
<organism evidence="3">
    <name type="scientific">Caenorhabditis remanei</name>
    <name type="common">Caenorhabditis vulgaris</name>
    <dbReference type="NCBI Taxonomy" id="31234"/>
    <lineage>
        <taxon>Eukaryota</taxon>
        <taxon>Metazoa</taxon>
        <taxon>Ecdysozoa</taxon>
        <taxon>Nematoda</taxon>
        <taxon>Chromadorea</taxon>
        <taxon>Rhabditida</taxon>
        <taxon>Rhabditina</taxon>
        <taxon>Rhabditomorpha</taxon>
        <taxon>Rhabditoidea</taxon>
        <taxon>Rhabditidae</taxon>
        <taxon>Peloderinae</taxon>
        <taxon>Caenorhabditis</taxon>
    </lineage>
</organism>
<feature type="compositionally biased region" description="Low complexity" evidence="1">
    <location>
        <begin position="16"/>
        <end position="32"/>
    </location>
</feature>
<dbReference type="HOGENOM" id="CLU_1877356_0_0_1"/>
<feature type="region of interest" description="Disordered" evidence="1">
    <location>
        <begin position="1"/>
        <end position="99"/>
    </location>
</feature>
<dbReference type="AlphaFoldDB" id="E3N6U7"/>
<name>E3N6U7_CAERE</name>
<evidence type="ECO:0000313" key="3">
    <source>
        <dbReference type="Proteomes" id="UP000008281"/>
    </source>
</evidence>
<protein>
    <submittedName>
        <fullName evidence="2">Uncharacterized protein</fullName>
    </submittedName>
</protein>
<proteinExistence type="predicted"/>
<evidence type="ECO:0000313" key="2">
    <source>
        <dbReference type="EMBL" id="EFO88305.1"/>
    </source>
</evidence>
<feature type="compositionally biased region" description="Basic and acidic residues" evidence="1">
    <location>
        <begin position="53"/>
        <end position="72"/>
    </location>
</feature>
<dbReference type="EMBL" id="DS268543">
    <property type="protein sequence ID" value="EFO88305.1"/>
    <property type="molecule type" value="Genomic_DNA"/>
</dbReference>
<accession>E3N6U7</accession>
<evidence type="ECO:0000256" key="1">
    <source>
        <dbReference type="SAM" id="MobiDB-lite"/>
    </source>
</evidence>
<dbReference type="InParanoid" id="E3N6U7"/>
<feature type="compositionally biased region" description="Basic and acidic residues" evidence="1">
    <location>
        <begin position="1"/>
        <end position="15"/>
    </location>
</feature>